<name>A0AA47IBU5_9XANT</name>
<evidence type="ECO:0000256" key="4">
    <source>
        <dbReference type="ARBA" id="ARBA00022840"/>
    </source>
</evidence>
<sequence>MSSDIISGDMPRDLVIDARNVGKCYHVYERPSHRLLQGLVGGSRRYYQEFWALRGVDLAVHKGQTVGIIGRNGSGKSTFLQMLAGTLAPTEGSIHVEGRVAALLELGSGFNPEFTGRENVYLNAAILGLTKAEVDARLDSILSFADIGQFIDQPIRNYSSGMVVRLAFAVQAQVQPQLLIVDEALSVGDAKFQAKCFARLQQLKDDGASILLVSHSADQIVQHCDFAMLLEGGRKLQSGKPKHVVNSYYNLLFGTGEAQEAGDSVAQDGFAEASAFAGTKQNDLVDRYNTRPNYNPHEFRWGDCAARILDFELRSPQAVYPAILESGTELRLAIRIYFMQQVVRPILGITVKTAEGVSVYGTNSEYKPLQGLAAVITAGSVLDVTASFRCVLAEGDYFVSLGIASRDESDAVVPHDRRYDSIHFKVMKSDFFGMSDLGLEMQVVQSAESDLGATFVDDAAAEKIR</sequence>
<dbReference type="PANTHER" id="PTHR46743">
    <property type="entry name" value="TEICHOIC ACIDS EXPORT ATP-BINDING PROTEIN TAGH"/>
    <property type="match status" value="1"/>
</dbReference>
<protein>
    <submittedName>
        <fullName evidence="6">ABC transporter ATP-binding protein</fullName>
    </submittedName>
</protein>
<keyword evidence="3" id="KW-0547">Nucleotide-binding</keyword>
<dbReference type="Gene3D" id="2.70.50.60">
    <property type="entry name" value="abc- transporter (atp binding component) like domain"/>
    <property type="match status" value="1"/>
</dbReference>
<dbReference type="InterPro" id="IPR027417">
    <property type="entry name" value="P-loop_NTPase"/>
</dbReference>
<evidence type="ECO:0000259" key="5">
    <source>
        <dbReference type="PROSITE" id="PS50893"/>
    </source>
</evidence>
<dbReference type="InterPro" id="IPR050683">
    <property type="entry name" value="Bact_Polysacc_Export_ATP-bd"/>
</dbReference>
<dbReference type="GO" id="GO:0005524">
    <property type="term" value="F:ATP binding"/>
    <property type="evidence" value="ECO:0007669"/>
    <property type="project" value="UniProtKB-KW"/>
</dbReference>
<keyword evidence="4 6" id="KW-0067">ATP-binding</keyword>
<dbReference type="InterPro" id="IPR003593">
    <property type="entry name" value="AAA+_ATPase"/>
</dbReference>
<dbReference type="Pfam" id="PF14524">
    <property type="entry name" value="Wzt_C"/>
    <property type="match status" value="1"/>
</dbReference>
<dbReference type="AlphaFoldDB" id="A0AA47IBU5"/>
<dbReference type="GO" id="GO:0016887">
    <property type="term" value="F:ATP hydrolysis activity"/>
    <property type="evidence" value="ECO:0007669"/>
    <property type="project" value="InterPro"/>
</dbReference>
<dbReference type="CDD" id="cd03220">
    <property type="entry name" value="ABC_KpsT_Wzt"/>
    <property type="match status" value="1"/>
</dbReference>
<evidence type="ECO:0000313" key="6">
    <source>
        <dbReference type="EMBL" id="WAH63723.1"/>
    </source>
</evidence>
<gene>
    <name evidence="6" type="ORF">OEG85_20155</name>
</gene>
<dbReference type="GO" id="GO:0016020">
    <property type="term" value="C:membrane"/>
    <property type="evidence" value="ECO:0007669"/>
    <property type="project" value="InterPro"/>
</dbReference>
<evidence type="ECO:0000256" key="1">
    <source>
        <dbReference type="ARBA" id="ARBA00005417"/>
    </source>
</evidence>
<dbReference type="Proteomes" id="UP001164737">
    <property type="component" value="Chromosome"/>
</dbReference>
<dbReference type="Pfam" id="PF00005">
    <property type="entry name" value="ABC_tran"/>
    <property type="match status" value="1"/>
</dbReference>
<reference evidence="6" key="1">
    <citation type="submission" date="2022-10" db="EMBL/GenBank/DDBJ databases">
        <title>Complete genome sequence resource for Xanthomonas hortorum isolated from Greek Oregano.</title>
        <authorList>
            <person name="Gonzalez-Tobon J."/>
            <person name="Helmann T.C."/>
            <person name="Daughtrey M."/>
            <person name="Stodghill P.V."/>
            <person name="Filiatrault M.J."/>
        </authorList>
    </citation>
    <scope>NUCLEOTIDE SEQUENCE</scope>
    <source>
        <strain evidence="6">Oregano 108</strain>
    </source>
</reference>
<keyword evidence="2" id="KW-0813">Transport</keyword>
<dbReference type="PANTHER" id="PTHR46743:SF2">
    <property type="entry name" value="TEICHOIC ACIDS EXPORT ATP-BINDING PROTEIN TAGH"/>
    <property type="match status" value="1"/>
</dbReference>
<proteinExistence type="inferred from homology"/>
<evidence type="ECO:0000256" key="3">
    <source>
        <dbReference type="ARBA" id="ARBA00022741"/>
    </source>
</evidence>
<evidence type="ECO:0000313" key="7">
    <source>
        <dbReference type="Proteomes" id="UP001164737"/>
    </source>
</evidence>
<dbReference type="SUPFAM" id="SSF52540">
    <property type="entry name" value="P-loop containing nucleoside triphosphate hydrolases"/>
    <property type="match status" value="1"/>
</dbReference>
<dbReference type="InterPro" id="IPR015860">
    <property type="entry name" value="ABC_transpr_TagH-like"/>
</dbReference>
<dbReference type="CDD" id="cd10147">
    <property type="entry name" value="Wzt_C-like"/>
    <property type="match status" value="1"/>
</dbReference>
<comment type="similarity">
    <text evidence="1">Belongs to the ABC transporter superfamily.</text>
</comment>
<dbReference type="EMBL" id="CP107241">
    <property type="protein sequence ID" value="WAH63723.1"/>
    <property type="molecule type" value="Genomic_DNA"/>
</dbReference>
<dbReference type="SMART" id="SM00382">
    <property type="entry name" value="AAA"/>
    <property type="match status" value="1"/>
</dbReference>
<feature type="domain" description="ABC transporter" evidence="5">
    <location>
        <begin position="16"/>
        <end position="257"/>
    </location>
</feature>
<dbReference type="GO" id="GO:0140359">
    <property type="term" value="F:ABC-type transporter activity"/>
    <property type="evidence" value="ECO:0007669"/>
    <property type="project" value="InterPro"/>
</dbReference>
<dbReference type="RefSeq" id="WP_268212799.1">
    <property type="nucleotide sequence ID" value="NZ_CP107241.1"/>
</dbReference>
<dbReference type="InterPro" id="IPR029439">
    <property type="entry name" value="Wzt_C"/>
</dbReference>
<evidence type="ECO:0000256" key="2">
    <source>
        <dbReference type="ARBA" id="ARBA00022448"/>
    </source>
</evidence>
<dbReference type="PROSITE" id="PS50893">
    <property type="entry name" value="ABC_TRANSPORTER_2"/>
    <property type="match status" value="1"/>
</dbReference>
<dbReference type="Gene3D" id="3.40.50.300">
    <property type="entry name" value="P-loop containing nucleotide triphosphate hydrolases"/>
    <property type="match status" value="1"/>
</dbReference>
<dbReference type="InterPro" id="IPR003439">
    <property type="entry name" value="ABC_transporter-like_ATP-bd"/>
</dbReference>
<organism evidence="6 7">
    <name type="scientific">Xanthomonas hortorum</name>
    <dbReference type="NCBI Taxonomy" id="56454"/>
    <lineage>
        <taxon>Bacteria</taxon>
        <taxon>Pseudomonadati</taxon>
        <taxon>Pseudomonadota</taxon>
        <taxon>Gammaproteobacteria</taxon>
        <taxon>Lysobacterales</taxon>
        <taxon>Lysobacteraceae</taxon>
        <taxon>Xanthomonas</taxon>
    </lineage>
</organism>
<accession>A0AA47IBU5</accession>